<dbReference type="STRING" id="3708.A0A078IRD6"/>
<protein>
    <submittedName>
        <fullName evidence="2">BnaA01g25580D protein</fullName>
    </submittedName>
</protein>
<evidence type="ECO:0000313" key="3">
    <source>
        <dbReference type="Proteomes" id="UP000028999"/>
    </source>
</evidence>
<proteinExistence type="predicted"/>
<gene>
    <name evidence="2" type="primary">BnaA01g25580D</name>
    <name evidence="2" type="ORF">GSBRNA2T00011080001</name>
</gene>
<accession>A0A078IRD6</accession>
<keyword evidence="3" id="KW-1185">Reference proteome</keyword>
<dbReference type="PANTHER" id="PTHR33710:SF86">
    <property type="entry name" value="VIRAL MOVEMENT PROTEIN"/>
    <property type="match status" value="1"/>
</dbReference>
<dbReference type="Gene3D" id="3.60.10.10">
    <property type="entry name" value="Endonuclease/exonuclease/phosphatase"/>
    <property type="match status" value="1"/>
</dbReference>
<dbReference type="AlphaFoldDB" id="A0A078IRD6"/>
<evidence type="ECO:0000259" key="1">
    <source>
        <dbReference type="Pfam" id="PF13966"/>
    </source>
</evidence>
<dbReference type="InterPro" id="IPR026960">
    <property type="entry name" value="RVT-Znf"/>
</dbReference>
<dbReference type="Gramene" id="CDY53615">
    <property type="protein sequence ID" value="CDY53615"/>
    <property type="gene ID" value="GSBRNA2T00011080001"/>
</dbReference>
<evidence type="ECO:0000313" key="2">
    <source>
        <dbReference type="EMBL" id="CDY53615.1"/>
    </source>
</evidence>
<dbReference type="InterPro" id="IPR036691">
    <property type="entry name" value="Endo/exonu/phosph_ase_sf"/>
</dbReference>
<dbReference type="Pfam" id="PF13966">
    <property type="entry name" value="zf-RVT"/>
    <property type="match status" value="1"/>
</dbReference>
<sequence>MLRSKKKYRPPFALRFSSRLLFRSVKKISLAKKKIRTTSLVTISECDAAASGSMILVANEVAVAVDNEDASGAAAGVPASEVLSSEELCDPDGDQDRDNPFILVKNRKTIPRGWNFFVNHAEDASGRIVLVWDPTVTLIIYDATAQSVTCGVSILSENISLTVTFIYGFNLVEDRRCMWNHLVQLQDSSPVSSHPCSQVDVSGMDEANIALQDAQLFEAQAKGLPFTWRNSQDDSPISTRIDHAFINQTWSSAFPDSYAEFLDPSQSDHAPCLFRVPSIRRQVIKPLKFFHHVIDHPEYAGIVRDAWDCSQITGTDQYKLVRSLKLLKRPLRRLNKRHFSGISQRVKAQKDRVDVLQRALLTTPDVPTAREEHTERDKLNILLKAEEKFYRQRSRVRWADVGDRNTPFYHRTVSSHASRNHIHLLKDANDHVFYSTAEIKAHAAEYFQGILGATDLHSSPVSSGAFGNTFSSKVTWERMRVPSPLVQWHSVAWFREEIPRCSFIAWTAFLRRLPTRDRLISWGLNVQPGFATWTRFCGRFLATPPATLDAVVVLCQHFPGPHARRAVAVMKLINQVIIYNIWRERNARIFTGVSSTQEAVFRVVDRTVRDRLLALSRPTVSAPPPSLLELYFWFLSPYS</sequence>
<feature type="domain" description="Reverse transcriptase zinc-binding" evidence="1">
    <location>
        <begin position="470"/>
        <end position="528"/>
    </location>
</feature>
<organism evidence="2 3">
    <name type="scientific">Brassica napus</name>
    <name type="common">Rape</name>
    <dbReference type="NCBI Taxonomy" id="3708"/>
    <lineage>
        <taxon>Eukaryota</taxon>
        <taxon>Viridiplantae</taxon>
        <taxon>Streptophyta</taxon>
        <taxon>Embryophyta</taxon>
        <taxon>Tracheophyta</taxon>
        <taxon>Spermatophyta</taxon>
        <taxon>Magnoliopsida</taxon>
        <taxon>eudicotyledons</taxon>
        <taxon>Gunneridae</taxon>
        <taxon>Pentapetalae</taxon>
        <taxon>rosids</taxon>
        <taxon>malvids</taxon>
        <taxon>Brassicales</taxon>
        <taxon>Brassicaceae</taxon>
        <taxon>Brassiceae</taxon>
        <taxon>Brassica</taxon>
    </lineage>
</organism>
<dbReference type="PaxDb" id="3708-A0A078IRD6"/>
<dbReference type="Proteomes" id="UP000028999">
    <property type="component" value="Unassembled WGS sequence"/>
</dbReference>
<dbReference type="PANTHER" id="PTHR33710">
    <property type="entry name" value="BNAC02G09200D PROTEIN"/>
    <property type="match status" value="1"/>
</dbReference>
<dbReference type="SUPFAM" id="SSF56219">
    <property type="entry name" value="DNase I-like"/>
    <property type="match status" value="1"/>
</dbReference>
<name>A0A078IRD6_BRANA</name>
<reference evidence="2 3" key="1">
    <citation type="journal article" date="2014" name="Science">
        <title>Plant genetics. Early allopolyploid evolution in the post-Neolithic Brassica napus oilseed genome.</title>
        <authorList>
            <person name="Chalhoub B."/>
            <person name="Denoeud F."/>
            <person name="Liu S."/>
            <person name="Parkin I.A."/>
            <person name="Tang H."/>
            <person name="Wang X."/>
            <person name="Chiquet J."/>
            <person name="Belcram H."/>
            <person name="Tong C."/>
            <person name="Samans B."/>
            <person name="Correa M."/>
            <person name="Da Silva C."/>
            <person name="Just J."/>
            <person name="Falentin C."/>
            <person name="Koh C.S."/>
            <person name="Le Clainche I."/>
            <person name="Bernard M."/>
            <person name="Bento P."/>
            <person name="Noel B."/>
            <person name="Labadie K."/>
            <person name="Alberti A."/>
            <person name="Charles M."/>
            <person name="Arnaud D."/>
            <person name="Guo H."/>
            <person name="Daviaud C."/>
            <person name="Alamery S."/>
            <person name="Jabbari K."/>
            <person name="Zhao M."/>
            <person name="Edger P.P."/>
            <person name="Chelaifa H."/>
            <person name="Tack D."/>
            <person name="Lassalle G."/>
            <person name="Mestiri I."/>
            <person name="Schnel N."/>
            <person name="Le Paslier M.C."/>
            <person name="Fan G."/>
            <person name="Renault V."/>
            <person name="Bayer P.E."/>
            <person name="Golicz A.A."/>
            <person name="Manoli S."/>
            <person name="Lee T.H."/>
            <person name="Thi V.H."/>
            <person name="Chalabi S."/>
            <person name="Hu Q."/>
            <person name="Fan C."/>
            <person name="Tollenaere R."/>
            <person name="Lu Y."/>
            <person name="Battail C."/>
            <person name="Shen J."/>
            <person name="Sidebottom C.H."/>
            <person name="Wang X."/>
            <person name="Canaguier A."/>
            <person name="Chauveau A."/>
            <person name="Berard A."/>
            <person name="Deniot G."/>
            <person name="Guan M."/>
            <person name="Liu Z."/>
            <person name="Sun F."/>
            <person name="Lim Y.P."/>
            <person name="Lyons E."/>
            <person name="Town C.D."/>
            <person name="Bancroft I."/>
            <person name="Wang X."/>
            <person name="Meng J."/>
            <person name="Ma J."/>
            <person name="Pires J.C."/>
            <person name="King G.J."/>
            <person name="Brunel D."/>
            <person name="Delourme R."/>
            <person name="Renard M."/>
            <person name="Aury J.M."/>
            <person name="Adams K.L."/>
            <person name="Batley J."/>
            <person name="Snowdon R.J."/>
            <person name="Tost J."/>
            <person name="Edwards D."/>
            <person name="Zhou Y."/>
            <person name="Hua W."/>
            <person name="Sharpe A.G."/>
            <person name="Paterson A.H."/>
            <person name="Guan C."/>
            <person name="Wincker P."/>
        </authorList>
    </citation>
    <scope>NUCLEOTIDE SEQUENCE [LARGE SCALE GENOMIC DNA]</scope>
    <source>
        <strain evidence="3">cv. Darmor-bzh</strain>
    </source>
</reference>
<dbReference type="EMBL" id="LK033220">
    <property type="protein sequence ID" value="CDY53615.1"/>
    <property type="molecule type" value="Genomic_DNA"/>
</dbReference>